<dbReference type="Proteomes" id="UP001056120">
    <property type="component" value="Linkage Group LG28"/>
</dbReference>
<accession>A0ACB8YBX1</accession>
<organism evidence="1 2">
    <name type="scientific">Smallanthus sonchifolius</name>
    <dbReference type="NCBI Taxonomy" id="185202"/>
    <lineage>
        <taxon>Eukaryota</taxon>
        <taxon>Viridiplantae</taxon>
        <taxon>Streptophyta</taxon>
        <taxon>Embryophyta</taxon>
        <taxon>Tracheophyta</taxon>
        <taxon>Spermatophyta</taxon>
        <taxon>Magnoliopsida</taxon>
        <taxon>eudicotyledons</taxon>
        <taxon>Gunneridae</taxon>
        <taxon>Pentapetalae</taxon>
        <taxon>asterids</taxon>
        <taxon>campanulids</taxon>
        <taxon>Asterales</taxon>
        <taxon>Asteraceae</taxon>
        <taxon>Asteroideae</taxon>
        <taxon>Heliantheae alliance</taxon>
        <taxon>Millerieae</taxon>
        <taxon>Smallanthus</taxon>
    </lineage>
</organism>
<protein>
    <submittedName>
        <fullName evidence="1">Uncharacterized protein</fullName>
    </submittedName>
</protein>
<sequence length="520" mass="58336">MSYTTNCYSVARHIGKRFHVTNNHSVKDTLMGLGGWERVDGVGIGCLYLSRKGKNIMNATSWWTICFYRSKFVHHRTLNSSTTHQTLDFTIAYFNFISSNPLFALLGSCRNLSSLKELHSLLIIDGHSSQLNLQTKLVGLYGSLGDMESARQCLRKCLKEHDNVVFSIVVKACTEMRDVNEGRKVHCHVVKAGTRDSFVLTSLVDMYAKCGDIKCSRRVFDNIVYDCCLFHGYGIKNGVGFNSHLVSSLVDMYMKCGAVVDARSVFDDLSSIDLVSWTAMIVGYSQNGYPNHAITLFTNKKYLDILPNSVAIASVISVCAQLGDSQLGSAIHCHEVKLGLEDGKVVNALVDMYAKCQMIKDARYLFDSFTNNDLITWNSIINGYAQTGCTYEVTTLLRFYAKCGELRTARRVFDFMGEKNIISWNALINAYGMQGYCSGSIEVFNNMFDFIPKMNHYACLVDLLARSGRLEEAFNLIENMQVQPDVSLLGSFLHGCSMHSRWKMESGFSNKGVDEAERFE</sequence>
<comment type="caution">
    <text evidence="1">The sequence shown here is derived from an EMBL/GenBank/DDBJ whole genome shotgun (WGS) entry which is preliminary data.</text>
</comment>
<reference evidence="1 2" key="2">
    <citation type="journal article" date="2022" name="Mol. Ecol. Resour.">
        <title>The genomes of chicory, endive, great burdock and yacon provide insights into Asteraceae paleo-polyploidization history and plant inulin production.</title>
        <authorList>
            <person name="Fan W."/>
            <person name="Wang S."/>
            <person name="Wang H."/>
            <person name="Wang A."/>
            <person name="Jiang F."/>
            <person name="Liu H."/>
            <person name="Zhao H."/>
            <person name="Xu D."/>
            <person name="Zhang Y."/>
        </authorList>
    </citation>
    <scope>NUCLEOTIDE SEQUENCE [LARGE SCALE GENOMIC DNA]</scope>
    <source>
        <strain evidence="2">cv. Yunnan</strain>
        <tissue evidence="1">Leaves</tissue>
    </source>
</reference>
<evidence type="ECO:0000313" key="2">
    <source>
        <dbReference type="Proteomes" id="UP001056120"/>
    </source>
</evidence>
<name>A0ACB8YBX1_9ASTR</name>
<reference evidence="2" key="1">
    <citation type="journal article" date="2022" name="Mol. Ecol. Resour.">
        <title>The genomes of chicory, endive, great burdock and yacon provide insights into Asteraceae palaeo-polyploidization history and plant inulin production.</title>
        <authorList>
            <person name="Fan W."/>
            <person name="Wang S."/>
            <person name="Wang H."/>
            <person name="Wang A."/>
            <person name="Jiang F."/>
            <person name="Liu H."/>
            <person name="Zhao H."/>
            <person name="Xu D."/>
            <person name="Zhang Y."/>
        </authorList>
    </citation>
    <scope>NUCLEOTIDE SEQUENCE [LARGE SCALE GENOMIC DNA]</scope>
    <source>
        <strain evidence="2">cv. Yunnan</strain>
    </source>
</reference>
<dbReference type="EMBL" id="CM042045">
    <property type="protein sequence ID" value="KAI3683214.1"/>
    <property type="molecule type" value="Genomic_DNA"/>
</dbReference>
<keyword evidence="2" id="KW-1185">Reference proteome</keyword>
<gene>
    <name evidence="1" type="ORF">L1987_83714</name>
</gene>
<evidence type="ECO:0000313" key="1">
    <source>
        <dbReference type="EMBL" id="KAI3683214.1"/>
    </source>
</evidence>
<proteinExistence type="predicted"/>